<feature type="region of interest" description="Disordered" evidence="1">
    <location>
        <begin position="72"/>
        <end position="108"/>
    </location>
</feature>
<dbReference type="EMBL" id="LYXU01000056">
    <property type="protein sequence ID" value="OBS16882.1"/>
    <property type="molecule type" value="Genomic_DNA"/>
</dbReference>
<dbReference type="AlphaFoldDB" id="A0A1B8A8S7"/>
<proteinExistence type="predicted"/>
<sequence length="108" mass="12316">MDAPLLFRVSKSGSALRRLVAGQCITITIIVMRWRWREVVIARLLLHVLHLLRIPLLLPRALHPSSVGSLVRRSRARKGSRTVASVPWPTPVSRPNRLPRRQPFQAPH</sequence>
<dbReference type="Proteomes" id="UP000091967">
    <property type="component" value="Unassembled WGS sequence"/>
</dbReference>
<evidence type="ECO:0000256" key="1">
    <source>
        <dbReference type="SAM" id="MobiDB-lite"/>
    </source>
</evidence>
<protein>
    <submittedName>
        <fullName evidence="2">Uncharacterized protein</fullName>
    </submittedName>
</protein>
<comment type="caution">
    <text evidence="2">The sequence shown here is derived from an EMBL/GenBank/DDBJ whole genome shotgun (WGS) entry which is preliminary data.</text>
</comment>
<reference evidence="2 3" key="1">
    <citation type="submission" date="2016-06" db="EMBL/GenBank/DDBJ databases">
        <title>Living apart together: crosstalk between the core and supernumerary genomes in a fungal plant pathogen.</title>
        <authorList>
            <person name="Vanheule A."/>
            <person name="Audenaert K."/>
            <person name="Warris S."/>
            <person name="Van De Geest H."/>
            <person name="Schijlen E."/>
            <person name="Hofte M."/>
            <person name="De Saeger S."/>
            <person name="Haesaert G."/>
            <person name="Waalwijk C."/>
            <person name="Van Der Lee T."/>
        </authorList>
    </citation>
    <scope>NUCLEOTIDE SEQUENCE [LARGE SCALE GENOMIC DNA]</scope>
    <source>
        <strain evidence="2 3">2516</strain>
    </source>
</reference>
<name>A0A1B8A8S7_FUSPO</name>
<evidence type="ECO:0000313" key="3">
    <source>
        <dbReference type="Proteomes" id="UP000091967"/>
    </source>
</evidence>
<evidence type="ECO:0000313" key="2">
    <source>
        <dbReference type="EMBL" id="OBS16882.1"/>
    </source>
</evidence>
<organism evidence="2 3">
    <name type="scientific">Fusarium poae</name>
    <dbReference type="NCBI Taxonomy" id="36050"/>
    <lineage>
        <taxon>Eukaryota</taxon>
        <taxon>Fungi</taxon>
        <taxon>Dikarya</taxon>
        <taxon>Ascomycota</taxon>
        <taxon>Pezizomycotina</taxon>
        <taxon>Sordariomycetes</taxon>
        <taxon>Hypocreomycetidae</taxon>
        <taxon>Hypocreales</taxon>
        <taxon>Nectriaceae</taxon>
        <taxon>Fusarium</taxon>
    </lineage>
</organism>
<keyword evidence="3" id="KW-1185">Reference proteome</keyword>
<gene>
    <name evidence="2" type="ORF">FPOA_12527</name>
</gene>
<accession>A0A1B8A8S7</accession>